<dbReference type="EMBL" id="VFPQ01000001">
    <property type="protein sequence ID" value="TQM74749.1"/>
    <property type="molecule type" value="Genomic_DNA"/>
</dbReference>
<evidence type="ECO:0000259" key="7">
    <source>
        <dbReference type="PROSITE" id="PS50983"/>
    </source>
</evidence>
<dbReference type="InterPro" id="IPR002491">
    <property type="entry name" value="ABC_transptr_periplasmic_BD"/>
</dbReference>
<sequence>MFAFRRVGGLIATTVLAALALAGCGGGGDSATTGEAAPDSSSSAAATRQIKDATGTMITVPANPQRVVTLTQEDLDAALALGVRPVGITNGQGLDRPPAYLEDKVAGIPIVGNLLQPVIEKVVEVKPDLILAGDMQDQQILDQLRKITPATVVTMAPTDDWKLSFKAIANTLNRLDEAEKVLADYEAKVAEVKGRLGKNAGAEVSIVRWNPQGPSWMEKRQFSSMIATDLGLKRPKAQDKDGTAHSMPLSLEALDEIDGEWLFLSSLTEDGRKALDEVKETKAFKELDAVKNGRVVTVDGSVWSTRGGPLAAQVVLSDYAKALADG</sequence>
<accession>A0A543IVZ1</accession>
<dbReference type="GO" id="GO:0030288">
    <property type="term" value="C:outer membrane-bounded periplasmic space"/>
    <property type="evidence" value="ECO:0007669"/>
    <property type="project" value="TreeGrafter"/>
</dbReference>
<keyword evidence="9" id="KW-1185">Reference proteome</keyword>
<dbReference type="PANTHER" id="PTHR30532">
    <property type="entry name" value="IRON III DICITRATE-BINDING PERIPLASMIC PROTEIN"/>
    <property type="match status" value="1"/>
</dbReference>
<evidence type="ECO:0000256" key="2">
    <source>
        <dbReference type="ARBA" id="ARBA00008814"/>
    </source>
</evidence>
<dbReference type="PROSITE" id="PS50983">
    <property type="entry name" value="FE_B12_PBP"/>
    <property type="match status" value="1"/>
</dbReference>
<comment type="caution">
    <text evidence="8">The sequence shown here is derived from an EMBL/GenBank/DDBJ whole genome shotgun (WGS) entry which is preliminary data.</text>
</comment>
<evidence type="ECO:0000256" key="6">
    <source>
        <dbReference type="SAM" id="SignalP"/>
    </source>
</evidence>
<dbReference type="OrthoDB" id="9793175at2"/>
<dbReference type="PANTHER" id="PTHR30532:SF1">
    <property type="entry name" value="IRON(3+)-HYDROXAMATE-BINDING PROTEIN FHUD"/>
    <property type="match status" value="1"/>
</dbReference>
<evidence type="ECO:0000256" key="5">
    <source>
        <dbReference type="SAM" id="Coils"/>
    </source>
</evidence>
<dbReference type="InterPro" id="IPR051313">
    <property type="entry name" value="Bact_iron-sidero_bind"/>
</dbReference>
<reference evidence="8 9" key="1">
    <citation type="submission" date="2019-06" db="EMBL/GenBank/DDBJ databases">
        <title>Sequencing the genomes of 1000 actinobacteria strains.</title>
        <authorList>
            <person name="Klenk H.-P."/>
        </authorList>
    </citation>
    <scope>NUCLEOTIDE SEQUENCE [LARGE SCALE GENOMIC DNA]</scope>
    <source>
        <strain evidence="8 9">DSM 43186</strain>
    </source>
</reference>
<gene>
    <name evidence="8" type="ORF">FHX40_1432</name>
</gene>
<feature type="signal peptide" evidence="6">
    <location>
        <begin position="1"/>
        <end position="17"/>
    </location>
</feature>
<evidence type="ECO:0000256" key="4">
    <source>
        <dbReference type="ARBA" id="ARBA00022729"/>
    </source>
</evidence>
<dbReference type="Gene3D" id="3.40.50.1980">
    <property type="entry name" value="Nitrogenase molybdenum iron protein domain"/>
    <property type="match status" value="2"/>
</dbReference>
<name>A0A543IVZ1_9ACTN</name>
<keyword evidence="4 6" id="KW-0732">Signal</keyword>
<evidence type="ECO:0000313" key="8">
    <source>
        <dbReference type="EMBL" id="TQM74749.1"/>
    </source>
</evidence>
<evidence type="ECO:0000256" key="3">
    <source>
        <dbReference type="ARBA" id="ARBA00022448"/>
    </source>
</evidence>
<dbReference type="PROSITE" id="PS51257">
    <property type="entry name" value="PROKAR_LIPOPROTEIN"/>
    <property type="match status" value="1"/>
</dbReference>
<keyword evidence="3" id="KW-0813">Transport</keyword>
<dbReference type="SUPFAM" id="SSF53807">
    <property type="entry name" value="Helical backbone' metal receptor"/>
    <property type="match status" value="1"/>
</dbReference>
<feature type="domain" description="Fe/B12 periplasmic-binding" evidence="7">
    <location>
        <begin position="66"/>
        <end position="326"/>
    </location>
</feature>
<dbReference type="Pfam" id="PF01497">
    <property type="entry name" value="Peripla_BP_2"/>
    <property type="match status" value="1"/>
</dbReference>
<dbReference type="GO" id="GO:1901678">
    <property type="term" value="P:iron coordination entity transport"/>
    <property type="evidence" value="ECO:0007669"/>
    <property type="project" value="UniProtKB-ARBA"/>
</dbReference>
<protein>
    <submittedName>
        <fullName evidence="8">Iron complex transport system substrate-binding protein</fullName>
    </submittedName>
</protein>
<dbReference type="AlphaFoldDB" id="A0A543IVZ1"/>
<comment type="subcellular location">
    <subcellularLocation>
        <location evidence="1">Cell envelope</location>
    </subcellularLocation>
</comment>
<evidence type="ECO:0000313" key="9">
    <source>
        <dbReference type="Proteomes" id="UP000319213"/>
    </source>
</evidence>
<dbReference type="CDD" id="cd01146">
    <property type="entry name" value="FhuD"/>
    <property type="match status" value="1"/>
</dbReference>
<organism evidence="8 9">
    <name type="scientific">Thermopolyspora flexuosa</name>
    <dbReference type="NCBI Taxonomy" id="103836"/>
    <lineage>
        <taxon>Bacteria</taxon>
        <taxon>Bacillati</taxon>
        <taxon>Actinomycetota</taxon>
        <taxon>Actinomycetes</taxon>
        <taxon>Streptosporangiales</taxon>
        <taxon>Streptosporangiaceae</taxon>
        <taxon>Thermopolyspora</taxon>
    </lineage>
</organism>
<feature type="coiled-coil region" evidence="5">
    <location>
        <begin position="168"/>
        <end position="195"/>
    </location>
</feature>
<dbReference type="RefSeq" id="WP_142258875.1">
    <property type="nucleotide sequence ID" value="NZ_BMPV01000003.1"/>
</dbReference>
<comment type="similarity">
    <text evidence="2">Belongs to the bacterial solute-binding protein 8 family.</text>
</comment>
<dbReference type="Proteomes" id="UP000319213">
    <property type="component" value="Unassembled WGS sequence"/>
</dbReference>
<evidence type="ECO:0000256" key="1">
    <source>
        <dbReference type="ARBA" id="ARBA00004196"/>
    </source>
</evidence>
<proteinExistence type="inferred from homology"/>
<feature type="chain" id="PRO_5038809362" evidence="6">
    <location>
        <begin position="18"/>
        <end position="326"/>
    </location>
</feature>
<keyword evidence="5" id="KW-0175">Coiled coil</keyword>